<comment type="caution">
    <text evidence="2">The sequence shown here is derived from an EMBL/GenBank/DDBJ whole genome shotgun (WGS) entry which is preliminary data.</text>
</comment>
<accession>A0A815NRL6</accession>
<dbReference type="AlphaFoldDB" id="A0A815NRL6"/>
<reference evidence="2" key="1">
    <citation type="submission" date="2021-02" db="EMBL/GenBank/DDBJ databases">
        <authorList>
            <person name="Nowell W R."/>
        </authorList>
    </citation>
    <scope>NUCLEOTIDE SEQUENCE</scope>
</reference>
<evidence type="ECO:0000313" key="3">
    <source>
        <dbReference type="EMBL" id="CAF3784885.1"/>
    </source>
</evidence>
<dbReference type="EMBL" id="CAJOBB010000961">
    <property type="protein sequence ID" value="CAF3784885.1"/>
    <property type="molecule type" value="Genomic_DNA"/>
</dbReference>
<gene>
    <name evidence="2" type="ORF">IZO911_LOCUS41575</name>
    <name evidence="3" type="ORF">KXQ929_LOCUS16119</name>
</gene>
<name>A0A815NRL6_9BILA</name>
<protein>
    <submittedName>
        <fullName evidence="2">Uncharacterized protein</fullName>
    </submittedName>
</protein>
<evidence type="ECO:0000313" key="2">
    <source>
        <dbReference type="EMBL" id="CAF1437047.1"/>
    </source>
</evidence>
<dbReference type="Proteomes" id="UP000663860">
    <property type="component" value="Unassembled WGS sequence"/>
</dbReference>
<keyword evidence="1" id="KW-0732">Signal</keyword>
<dbReference type="Proteomes" id="UP000663868">
    <property type="component" value="Unassembled WGS sequence"/>
</dbReference>
<organism evidence="2 4">
    <name type="scientific">Adineta steineri</name>
    <dbReference type="NCBI Taxonomy" id="433720"/>
    <lineage>
        <taxon>Eukaryota</taxon>
        <taxon>Metazoa</taxon>
        <taxon>Spiralia</taxon>
        <taxon>Gnathifera</taxon>
        <taxon>Rotifera</taxon>
        <taxon>Eurotatoria</taxon>
        <taxon>Bdelloidea</taxon>
        <taxon>Adinetida</taxon>
        <taxon>Adinetidae</taxon>
        <taxon>Adineta</taxon>
    </lineage>
</organism>
<feature type="signal peptide" evidence="1">
    <location>
        <begin position="1"/>
        <end position="19"/>
    </location>
</feature>
<proteinExistence type="predicted"/>
<evidence type="ECO:0000313" key="4">
    <source>
        <dbReference type="Proteomes" id="UP000663860"/>
    </source>
</evidence>
<dbReference type="EMBL" id="CAJNOE010001604">
    <property type="protein sequence ID" value="CAF1437047.1"/>
    <property type="molecule type" value="Genomic_DNA"/>
</dbReference>
<evidence type="ECO:0000256" key="1">
    <source>
        <dbReference type="SAM" id="SignalP"/>
    </source>
</evidence>
<sequence>MHRILIVLSYVIFISYINGASFQLPASMDSDAIELADLMEKFWSSKPAEYNKIEPLIYCKVIDTCCEGKQHEEISLAFSTFFDDRNDLLEIVGSCVNSTEQNGGNKWCHTYSQEIISLWDLHSNSQAAQFGQLMIKLDEKLARFGGDVPEFCDDEEGFAFMCLSNKKLVQRCAYKRLQYLIKRFGYNYINGASLQLSTSIDSDAVELSNLVEKFWSSKPAEINKVQPFIYCKVLDTCCEEKQRQEAIPLFFTASFDIDDRNRFLETVGSCVNSTEQNGGDKWCQTYSQEMISPWNLRSNPQAVQFKQVMMKLLEKLENIDPNAPDICDDEEKYAFMCLTNKKLTQRCVHKMLKDLIKRLGYKSFEELVMKYKQALIDINQEWSTISIKNGETN</sequence>
<feature type="chain" id="PRO_5035607577" evidence="1">
    <location>
        <begin position="20"/>
        <end position="393"/>
    </location>
</feature>